<feature type="compositionally biased region" description="Polar residues" evidence="1">
    <location>
        <begin position="90"/>
        <end position="99"/>
    </location>
</feature>
<feature type="region of interest" description="Disordered" evidence="1">
    <location>
        <begin position="147"/>
        <end position="170"/>
    </location>
</feature>
<reference evidence="2 3" key="1">
    <citation type="journal article" date="2021" name="Commun. Biol.">
        <title>The genome of Shorea leprosula (Dipterocarpaceae) highlights the ecological relevance of drought in aseasonal tropical rainforests.</title>
        <authorList>
            <person name="Ng K.K.S."/>
            <person name="Kobayashi M.J."/>
            <person name="Fawcett J.A."/>
            <person name="Hatakeyama M."/>
            <person name="Paape T."/>
            <person name="Ng C.H."/>
            <person name="Ang C.C."/>
            <person name="Tnah L.H."/>
            <person name="Lee C.T."/>
            <person name="Nishiyama T."/>
            <person name="Sese J."/>
            <person name="O'Brien M.J."/>
            <person name="Copetti D."/>
            <person name="Mohd Noor M.I."/>
            <person name="Ong R.C."/>
            <person name="Putra M."/>
            <person name="Sireger I.Z."/>
            <person name="Indrioko S."/>
            <person name="Kosugi Y."/>
            <person name="Izuno A."/>
            <person name="Isagi Y."/>
            <person name="Lee S.L."/>
            <person name="Shimizu K.K."/>
        </authorList>
    </citation>
    <scope>NUCLEOTIDE SEQUENCE [LARGE SCALE GENOMIC DNA]</scope>
    <source>
        <strain evidence="2">214</strain>
    </source>
</reference>
<dbReference type="AlphaFoldDB" id="A0AAV5JV32"/>
<evidence type="ECO:0000256" key="1">
    <source>
        <dbReference type="SAM" id="MobiDB-lite"/>
    </source>
</evidence>
<feature type="compositionally biased region" description="Acidic residues" evidence="1">
    <location>
        <begin position="39"/>
        <end position="66"/>
    </location>
</feature>
<organism evidence="2 3">
    <name type="scientific">Rubroshorea leprosula</name>
    <dbReference type="NCBI Taxonomy" id="152421"/>
    <lineage>
        <taxon>Eukaryota</taxon>
        <taxon>Viridiplantae</taxon>
        <taxon>Streptophyta</taxon>
        <taxon>Embryophyta</taxon>
        <taxon>Tracheophyta</taxon>
        <taxon>Spermatophyta</taxon>
        <taxon>Magnoliopsida</taxon>
        <taxon>eudicotyledons</taxon>
        <taxon>Gunneridae</taxon>
        <taxon>Pentapetalae</taxon>
        <taxon>rosids</taxon>
        <taxon>malvids</taxon>
        <taxon>Malvales</taxon>
        <taxon>Dipterocarpaceae</taxon>
        <taxon>Rubroshorea</taxon>
    </lineage>
</organism>
<dbReference type="Proteomes" id="UP001054252">
    <property type="component" value="Unassembled WGS sequence"/>
</dbReference>
<keyword evidence="3" id="KW-1185">Reference proteome</keyword>
<feature type="compositionally biased region" description="Basic and acidic residues" evidence="1">
    <location>
        <begin position="1"/>
        <end position="12"/>
    </location>
</feature>
<name>A0AAV5JV32_9ROSI</name>
<proteinExistence type="predicted"/>
<feature type="compositionally biased region" description="Basic and acidic residues" evidence="1">
    <location>
        <begin position="159"/>
        <end position="170"/>
    </location>
</feature>
<sequence length="170" mass="18749">MEKPRRNRKDGTLAKNKPTSENLDTEMDDESDGKNENTSSDDCEDSDFEAVEDAEDAQESDSDDSEGSFGGSRRNNRDPDVIIRWMPDGSSKTVYGGNQTETRIVQNPAFPVSGYYPRYPAPASQQWSSSANLGRPVFKNMPSMYKDAATANGNKHKKGDSSETAHKGEN</sequence>
<evidence type="ECO:0000313" key="3">
    <source>
        <dbReference type="Proteomes" id="UP001054252"/>
    </source>
</evidence>
<protein>
    <submittedName>
        <fullName evidence="2">Uncharacterized protein</fullName>
    </submittedName>
</protein>
<comment type="caution">
    <text evidence="2">The sequence shown here is derived from an EMBL/GenBank/DDBJ whole genome shotgun (WGS) entry which is preliminary data.</text>
</comment>
<gene>
    <name evidence="2" type="ORF">SLEP1_g28060</name>
</gene>
<dbReference type="EMBL" id="BPVZ01000048">
    <property type="protein sequence ID" value="GKV17577.1"/>
    <property type="molecule type" value="Genomic_DNA"/>
</dbReference>
<accession>A0AAV5JV32</accession>
<evidence type="ECO:0000313" key="2">
    <source>
        <dbReference type="EMBL" id="GKV17577.1"/>
    </source>
</evidence>
<feature type="region of interest" description="Disordered" evidence="1">
    <location>
        <begin position="1"/>
        <end position="99"/>
    </location>
</feature>